<dbReference type="EMBL" id="JBHLUX010000077">
    <property type="protein sequence ID" value="MFC0472439.1"/>
    <property type="molecule type" value="Genomic_DNA"/>
</dbReference>
<name>A0ABV6KGQ2_9BACI</name>
<dbReference type="RefSeq" id="WP_335963640.1">
    <property type="nucleotide sequence ID" value="NZ_JAXBLX010000057.1"/>
</dbReference>
<sequence>MTVENELIKKIHYKNNVESHDGNLPIKSLAEEFLVEQKSEESNLSTIRFAQGEVYYHCKDFETAIFKWQNVHNELEPWAKKNIADSYYELGQLTDAEEMYLSINTDNIVLTTEIELQLFSVYMDQQLLDQAAKVIKNIVAMNPDYPTVTDVARSFFEEYRDWSSAIELAVSESLRTESIEWYGILNTYIDKGLTKSIEPAYFTKTLQTLFTIDEDKFEQMAIAFWNSYEQENYYFSWIVEFDHLFLQMEVKRSNNWEELSRKYKETYLELINGSYYLSELENVIPNLLTNWLKVTGSSELAIVSTAVLAWNELRPSSINQAIVNEANTLLKQGRISEDGLEQSLLLFESIMQWADEHELKVGNRLKWMIQELLNFNVNHLLVIGSSANEQSSFMNLMVGETNLEELNSTVMLKYGKERLVRALTDKAIHQDVEADLEVHLLPDPHILEYCLPSSFLHENSIALLHSPKLGSSRGNKRCPEIHLADRVLFVLDAHKSFGEDERYKIGQIQKLAPNLPIHFLINKLDAIYNEQEINRMIEETKSRILMCFPNAKVFTFSRVSDMPKFLSEMFKNQTVETERNGHLLQLIRTTITHLLEKRVDMESQLMDEITWNEEMVIKLTGANNQLVDAQKEKMQGIKQSYHVIIQETKKDLKVTIPKLLQNCSSFVREKSDFRTIHLELNQKMNEQIKQHLEQTAIPKLANSLQQWLEIGNVEFIQSQSFLKEMSEGFNALYGEERLKLQCDFRVLDDWYRDIDRMTNGVHLDNVNILLRLTPSQILLKSSGKLFGVLPTNKAMLQKMYKKFIENEDYKQIADSVSNQFLMQFELFEKALDRDMDMFFRNPFNVFNEATEEAQSAISEKNEALHELKSSPEKYQDPLALFKLKLYQYELMEQVVKSKGKERVSLK</sequence>
<evidence type="ECO:0000313" key="2">
    <source>
        <dbReference type="Proteomes" id="UP001589838"/>
    </source>
</evidence>
<protein>
    <submittedName>
        <fullName evidence="1">GTP-binding protein</fullName>
    </submittedName>
</protein>
<dbReference type="InterPro" id="IPR027417">
    <property type="entry name" value="P-loop_NTPase"/>
</dbReference>
<evidence type="ECO:0000313" key="1">
    <source>
        <dbReference type="EMBL" id="MFC0472439.1"/>
    </source>
</evidence>
<dbReference type="InterPro" id="IPR011990">
    <property type="entry name" value="TPR-like_helical_dom_sf"/>
</dbReference>
<dbReference type="SUPFAM" id="SSF52540">
    <property type="entry name" value="P-loop containing nucleoside triphosphate hydrolases"/>
    <property type="match status" value="1"/>
</dbReference>
<dbReference type="SUPFAM" id="SSF48452">
    <property type="entry name" value="TPR-like"/>
    <property type="match status" value="1"/>
</dbReference>
<dbReference type="PANTHER" id="PTHR43681">
    <property type="entry name" value="TRANSMEMBRANE GTPASE FZO"/>
    <property type="match status" value="1"/>
</dbReference>
<keyword evidence="2" id="KW-1185">Reference proteome</keyword>
<dbReference type="Gene3D" id="3.40.50.300">
    <property type="entry name" value="P-loop containing nucleotide triphosphate hydrolases"/>
    <property type="match status" value="1"/>
</dbReference>
<accession>A0ABV6KGQ2</accession>
<reference evidence="1 2" key="1">
    <citation type="submission" date="2024-09" db="EMBL/GenBank/DDBJ databases">
        <authorList>
            <person name="Sun Q."/>
            <person name="Mori K."/>
        </authorList>
    </citation>
    <scope>NUCLEOTIDE SEQUENCE [LARGE SCALE GENOMIC DNA]</scope>
    <source>
        <strain evidence="1 2">NCAIM B.02610</strain>
    </source>
</reference>
<dbReference type="PANTHER" id="PTHR43681:SF1">
    <property type="entry name" value="SARCALUMENIN"/>
    <property type="match status" value="1"/>
</dbReference>
<gene>
    <name evidence="1" type="ORF">ACFFHM_18615</name>
</gene>
<dbReference type="InterPro" id="IPR051943">
    <property type="entry name" value="TRAFAC_Dynamin-like_GTPase"/>
</dbReference>
<proteinExistence type="predicted"/>
<dbReference type="Proteomes" id="UP001589838">
    <property type="component" value="Unassembled WGS sequence"/>
</dbReference>
<comment type="caution">
    <text evidence="1">The sequence shown here is derived from an EMBL/GenBank/DDBJ whole genome shotgun (WGS) entry which is preliminary data.</text>
</comment>
<dbReference type="Gene3D" id="1.25.40.10">
    <property type="entry name" value="Tetratricopeptide repeat domain"/>
    <property type="match status" value="1"/>
</dbReference>
<organism evidence="1 2">
    <name type="scientific">Halalkalibacter kiskunsagensis</name>
    <dbReference type="NCBI Taxonomy" id="1548599"/>
    <lineage>
        <taxon>Bacteria</taxon>
        <taxon>Bacillati</taxon>
        <taxon>Bacillota</taxon>
        <taxon>Bacilli</taxon>
        <taxon>Bacillales</taxon>
        <taxon>Bacillaceae</taxon>
        <taxon>Halalkalibacter</taxon>
    </lineage>
</organism>